<dbReference type="STRING" id="9233.A0A087QSF8"/>
<dbReference type="GO" id="GO:0016324">
    <property type="term" value="C:apical plasma membrane"/>
    <property type="evidence" value="ECO:0007669"/>
    <property type="project" value="UniProtKB-SubCell"/>
</dbReference>
<dbReference type="FunFam" id="2.30.42.10:FF:000057">
    <property type="entry name" value="multiple PDZ domain protein isoform X1"/>
    <property type="match status" value="1"/>
</dbReference>
<dbReference type="InterPro" id="IPR001478">
    <property type="entry name" value="PDZ"/>
</dbReference>
<dbReference type="InterPro" id="IPR032078">
    <property type="entry name" value="MPDZ_u10"/>
</dbReference>
<keyword evidence="6" id="KW-0488">Methylation</keyword>
<feature type="non-terminal residue" evidence="22">
    <location>
        <position position="1"/>
    </location>
</feature>
<feature type="compositionally biased region" description="Pro residues" evidence="19">
    <location>
        <begin position="338"/>
        <end position="349"/>
    </location>
</feature>
<keyword evidence="8" id="KW-0771">Synaptosome</keyword>
<feature type="domain" description="PDZ" evidence="20">
    <location>
        <begin position="549"/>
        <end position="630"/>
    </location>
</feature>
<feature type="region of interest" description="Disordered" evidence="19">
    <location>
        <begin position="1564"/>
        <end position="1614"/>
    </location>
</feature>
<feature type="domain" description="PDZ" evidence="20">
    <location>
        <begin position="135"/>
        <end position="222"/>
    </location>
</feature>
<dbReference type="InterPro" id="IPR036892">
    <property type="entry name" value="L27_dom_sf"/>
</dbReference>
<evidence type="ECO:0000256" key="9">
    <source>
        <dbReference type="ARBA" id="ARBA00022737"/>
    </source>
</evidence>
<dbReference type="GO" id="GO:0014069">
    <property type="term" value="C:postsynaptic density"/>
    <property type="evidence" value="ECO:0007669"/>
    <property type="project" value="UniProtKB-SubCell"/>
</dbReference>
<feature type="compositionally biased region" description="Low complexity" evidence="19">
    <location>
        <begin position="1582"/>
        <end position="1594"/>
    </location>
</feature>
<evidence type="ECO:0000256" key="15">
    <source>
        <dbReference type="ARBA" id="ARBA00034105"/>
    </source>
</evidence>
<dbReference type="PROSITE" id="PS51022">
    <property type="entry name" value="L27"/>
    <property type="match status" value="1"/>
</dbReference>
<feature type="region of interest" description="Disordered" evidence="19">
    <location>
        <begin position="338"/>
        <end position="364"/>
    </location>
</feature>
<evidence type="ECO:0000256" key="17">
    <source>
        <dbReference type="ARBA" id="ARBA00073626"/>
    </source>
</evidence>
<feature type="domain" description="PDZ" evidence="20">
    <location>
        <begin position="1478"/>
        <end position="1559"/>
    </location>
</feature>
<keyword evidence="23" id="KW-1185">Reference proteome</keyword>
<dbReference type="Gene3D" id="2.30.42.10">
    <property type="match status" value="13"/>
</dbReference>
<feature type="domain" description="PDZ" evidence="20">
    <location>
        <begin position="1831"/>
        <end position="1917"/>
    </location>
</feature>
<evidence type="ECO:0000256" key="5">
    <source>
        <dbReference type="ARBA" id="ARBA00022475"/>
    </source>
</evidence>
<dbReference type="CDD" id="cd06667">
    <property type="entry name" value="PDZ2_MUPP1-like"/>
    <property type="match status" value="1"/>
</dbReference>
<comment type="function">
    <text evidence="16">Member of the NMDAR signaling complex that may play a role in control of AMPAR potentiation and synaptic plasticity in excitatory synapses. Promotes clustering of HT2RC at the cell surface.</text>
</comment>
<dbReference type="FunFam" id="2.30.42.10:FF:000072">
    <property type="entry name" value="multiple PDZ domain protein isoform X1"/>
    <property type="match status" value="1"/>
</dbReference>
<feature type="domain" description="PDZ" evidence="20">
    <location>
        <begin position="697"/>
        <end position="772"/>
    </location>
</feature>
<keyword evidence="12" id="KW-0472">Membrane</keyword>
<evidence type="ECO:0000256" key="7">
    <source>
        <dbReference type="ARBA" id="ARBA00022553"/>
    </source>
</evidence>
<feature type="compositionally biased region" description="Polar residues" evidence="19">
    <location>
        <begin position="1598"/>
        <end position="1608"/>
    </location>
</feature>
<dbReference type="GO" id="GO:0120192">
    <property type="term" value="P:tight junction assembly"/>
    <property type="evidence" value="ECO:0007669"/>
    <property type="project" value="TreeGrafter"/>
</dbReference>
<keyword evidence="4" id="KW-0796">Tight junction</keyword>
<evidence type="ECO:0000256" key="1">
    <source>
        <dbReference type="ARBA" id="ARBA00004221"/>
    </source>
</evidence>
<evidence type="ECO:0000313" key="23">
    <source>
        <dbReference type="Proteomes" id="UP000053286"/>
    </source>
</evidence>
<feature type="domain" description="PDZ" evidence="20">
    <location>
        <begin position="1721"/>
        <end position="1789"/>
    </location>
</feature>
<protein>
    <recommendedName>
        <fullName evidence="17">Multiple PDZ domain protein</fullName>
    </recommendedName>
    <alternativeName>
        <fullName evidence="18">Multi-PDZ domain protein 1</fullName>
    </alternativeName>
</protein>
<evidence type="ECO:0000256" key="8">
    <source>
        <dbReference type="ARBA" id="ARBA00022599"/>
    </source>
</evidence>
<gene>
    <name evidence="22" type="ORF">AS27_10731</name>
</gene>
<evidence type="ECO:0000256" key="6">
    <source>
        <dbReference type="ARBA" id="ARBA00022481"/>
    </source>
</evidence>
<reference evidence="22 23" key="1">
    <citation type="submission" date="2014-04" db="EMBL/GenBank/DDBJ databases">
        <title>Genome evolution of avian class.</title>
        <authorList>
            <person name="Zhang G."/>
            <person name="Li C."/>
        </authorList>
    </citation>
    <scope>NUCLEOTIDE SEQUENCE [LARGE SCALE GENOMIC DNA]</scope>
    <source>
        <strain evidence="22">BGI_AS27</strain>
    </source>
</reference>
<dbReference type="FunFam" id="2.30.42.10:FF:000093">
    <property type="entry name" value="multiple PDZ domain protein isoform X1"/>
    <property type="match status" value="1"/>
</dbReference>
<dbReference type="PROSITE" id="PS50106">
    <property type="entry name" value="PDZ"/>
    <property type="match status" value="12"/>
</dbReference>
<dbReference type="CDD" id="cd06791">
    <property type="entry name" value="PDZ3_MUPP1-like"/>
    <property type="match status" value="1"/>
</dbReference>
<dbReference type="PANTHER" id="PTHR19964">
    <property type="entry name" value="MULTIPLE PDZ DOMAIN PROTEIN"/>
    <property type="match status" value="1"/>
</dbReference>
<dbReference type="CDD" id="cd06674">
    <property type="entry name" value="PDZ11_MUPP1-PDZ9_PATJ-like"/>
    <property type="match status" value="1"/>
</dbReference>
<keyword evidence="11" id="KW-0770">Synapse</keyword>
<dbReference type="Pfam" id="PF09045">
    <property type="entry name" value="L27_2"/>
    <property type="match status" value="1"/>
</dbReference>
<evidence type="ECO:0000256" key="13">
    <source>
        <dbReference type="ARBA" id="ARBA00023273"/>
    </source>
</evidence>
<dbReference type="CDD" id="cd06675">
    <property type="entry name" value="PDZ12_MUPP1-like"/>
    <property type="match status" value="1"/>
</dbReference>
<evidence type="ECO:0000259" key="20">
    <source>
        <dbReference type="PROSITE" id="PS50106"/>
    </source>
</evidence>
<keyword evidence="13" id="KW-0966">Cell projection</keyword>
<dbReference type="InterPro" id="IPR051342">
    <property type="entry name" value="PDZ_scaffold"/>
</dbReference>
<dbReference type="Gene3D" id="1.20.1440.360">
    <property type="match status" value="1"/>
</dbReference>
<dbReference type="SMART" id="SM00569">
    <property type="entry name" value="L27"/>
    <property type="match status" value="1"/>
</dbReference>
<dbReference type="CDD" id="cd06670">
    <property type="entry name" value="PDZ6_MUPP1-like"/>
    <property type="match status" value="1"/>
</dbReference>
<evidence type="ECO:0000256" key="2">
    <source>
        <dbReference type="ARBA" id="ARBA00004279"/>
    </source>
</evidence>
<evidence type="ECO:0000256" key="18">
    <source>
        <dbReference type="ARBA" id="ARBA00075678"/>
    </source>
</evidence>
<accession>A0A087QSF8</accession>
<evidence type="ECO:0000256" key="12">
    <source>
        <dbReference type="ARBA" id="ARBA00023136"/>
    </source>
</evidence>
<evidence type="ECO:0000256" key="3">
    <source>
        <dbReference type="ARBA" id="ARBA00004435"/>
    </source>
</evidence>
<dbReference type="SMART" id="SM00228">
    <property type="entry name" value="PDZ"/>
    <property type="match status" value="12"/>
</dbReference>
<dbReference type="CDD" id="cd06669">
    <property type="entry name" value="PDZ5_MUPP1-like"/>
    <property type="match status" value="1"/>
</dbReference>
<dbReference type="CDD" id="cd06671">
    <property type="entry name" value="PDZ7_MUPP1-PD6_PATJ-like"/>
    <property type="match status" value="1"/>
</dbReference>
<feature type="domain" description="PDZ" evidence="20">
    <location>
        <begin position="1625"/>
        <end position="1708"/>
    </location>
</feature>
<dbReference type="InterPro" id="IPR036034">
    <property type="entry name" value="PDZ_sf"/>
</dbReference>
<evidence type="ECO:0000313" key="22">
    <source>
        <dbReference type="EMBL" id="KFM04162.1"/>
    </source>
</evidence>
<dbReference type="CDD" id="cd06689">
    <property type="entry name" value="PDZ1_MUPP1-like"/>
    <property type="match status" value="1"/>
</dbReference>
<dbReference type="FunFam" id="2.30.42.10:FF:000051">
    <property type="entry name" value="Multiple PDZ domain protein isoform X1"/>
    <property type="match status" value="1"/>
</dbReference>
<evidence type="ECO:0000256" key="11">
    <source>
        <dbReference type="ARBA" id="ARBA00023018"/>
    </source>
</evidence>
<dbReference type="InterPro" id="IPR004172">
    <property type="entry name" value="L27_dom"/>
</dbReference>
<keyword evidence="10" id="KW-0965">Cell junction</keyword>
<evidence type="ECO:0000256" key="14">
    <source>
        <dbReference type="ARBA" id="ARBA00034102"/>
    </source>
</evidence>
<feature type="domain" description="PDZ" evidence="20">
    <location>
        <begin position="1002"/>
        <end position="1070"/>
    </location>
</feature>
<dbReference type="GO" id="GO:0005923">
    <property type="term" value="C:bicellular tight junction"/>
    <property type="evidence" value="ECO:0007669"/>
    <property type="project" value="UniProtKB-SubCell"/>
</dbReference>
<comment type="subcellular location">
    <subcellularLocation>
        <location evidence="1">Apical cell membrane</location>
    </subcellularLocation>
    <subcellularLocation>
        <location evidence="3">Cell junction</location>
        <location evidence="3">Tight junction</location>
    </subcellularLocation>
    <subcellularLocation>
        <location evidence="2">Cell projection</location>
        <location evidence="2">Dendrite</location>
    </subcellularLocation>
    <subcellularLocation>
        <location evidence="15">Postsynaptic density</location>
    </subcellularLocation>
    <subcellularLocation>
        <location evidence="14">Synapse</location>
        <location evidence="14">Synaptosome</location>
    </subcellularLocation>
</comment>
<evidence type="ECO:0000256" key="19">
    <source>
        <dbReference type="SAM" id="MobiDB-lite"/>
    </source>
</evidence>
<dbReference type="FunFam" id="2.30.42.10:FF:000038">
    <property type="entry name" value="Multiple PDZ domain protein isoform X1"/>
    <property type="match status" value="1"/>
</dbReference>
<dbReference type="InterPro" id="IPR015132">
    <property type="entry name" value="L27_2"/>
</dbReference>
<sequence length="1991" mass="213451">THRALQAMERLQAKLRDRGDIANEEKLSLLKSVLQSPLFNQILNLQTSVQQLRDQVNITPSIHSTGEFPQLLHHGVNVGSLPHNESYLLAQQNGSPANVLEASMRSITPQINGKSSNDDFEQLIRNMSQGRLVETIELIKPLSGGLGFSVVGLKSENRGELGIFVQEIQEGSVAHRDGKLKEADQILAINGQALDQTITHQQAISILQKAKDNVQLVVARGAFPQLISPVVSRSPSAASTVSAHSNPVHWQHVETIELVNDGSGLGFGIVGGKSTGVIVKTILPGGVADQHGRLCSGDHILKIGDTDLAGMSSEQVAQVLRQCGNRVKLVIARGPIEEAPPPAVPPGTPVPISTPEKQADASVDSSEDGEKFNVELTKNNQGLGITIAGYVGDKTSEPSGIFVKSITKGSAVEHDGRRHVGDQIIVVDGTNLQGFTNQQAVDVLRHTGQTVRLTLIRRGLKQENHIQPQEDFSAAVEKDLLFQTMDSSTAKGMQVSKSVAFSFFSVSFLNCTKERRGRKKIDFQLTTTEAAATKAKWQRIMGSNYEIVVAIVNKFSESSGLGISLEATVGHHFIRSILPEGPVGRSGKLFSGDELLEVNEISLLGENHKDVVNILKELPIKVTMVCCRPVAPPTTHPEVLESLSLSDVQLTEKAHIDLGFIGSSDTEGTALEITDEGQSVEEVQSSSLAMWETEVQHIELEKGTMGLGFSILDYQDPVDPANTVIVIRSLVPGGVAEQDGRLLPGDRLMFVNNINLENGSLEEAVQALKGAPAGTVKIGVAKPLPLSPEEGYVSAKEDCFFYTAQSLEEEGPADAALFHAELALVDSGEADLADESTFESQYSLESDVFQASMIALHGSACSGELNYGFSLPLSTPKPVGEECSNAAADFRVSDKNLYNMDLNQREREQNVPVEQARGLFLSPLNLCRGMGTRRRCTAGNQAWEAKGEWCERLASSSSRKPPEFSSQTVLRCHMLLVEKRCPVSLEGSSTTPNSVKNMYEKTITIAKGNSSLGMTVSSNKDGSGMIVRSVIHGGSISRDGRIGVGDCILSINEESTTNLTNAQARAMLRRHSLIGPDINITYVPAENLDEYRASLGQQTEGAVPLELFPSHTVRELPELPEREEGEGEESELQNAAFSNWNQPRKVELWREPSKSLGISIVGGRGMGSRLSNGEVMRGIFIKHILEDSPAGKNGTLKTGDRIVEVDGIDLRDASHEQAVEAIRKAGNPVVFMVQSIISRPRNPSLPFPQNSLFCRPAVFSSTNPFADSSQFNTNKAFSQSDLEPEKTSLCNLPLPPPSAFSGMSCDVAQSSFSRVPEDVEKEDEFGYSWKKIVQRYGNLLGELHMIELEKGRTGLGLSLAGNKDRSRMSVFIVGIDPNGAAGKDGRLQIADELLEINGQILYGRTHQNASSIIKCAPSKVKIIFIRNKDAVNQMAVCPAKSIEASQCTLGSLQHQEIDISAANSSACSDFSSRKNIQYVELPKDQGGLGIAISEEDTINGVVIKSLTDHGAAAKDGRIKVGDQILAVDDEIVVGYPVEKFISLLKTSKTMVRLTINSAETDSLTAAPVPSSTAPAERRNMQPPATVPSSSSPEPEAVKNTSRSSTPATLASDPATCPIIPGCETTIDISKGRTGLGLSIVGGADTLLGAIIIHEVYEEGAASKDGRLWAGDQILEVNGIDLRNATHDEAINVLRQTPQKVRLTVYRDEAQYKEEDMYDVLNIELQKKPGKGLGLSIVGKRNDTGVFVSDIVKGGIADTDGRLMQGDQILTVNGEDVRNANQEAVAALLKVSEGSGSLSSFSFPVSGSSAPEVFESGLKKNTTASEIQGLRTVEIKKGPADSLGVSIAGGVGSPLGDVPIFIAMMHPNGVAAQTQKLRVGDRIVSICGTSTEGMTHSQAVSLLKNASGTIELQVVAGGEVSVITGQQQDPPTSNLSFAGLTSTSIFQDDLGPPQYKTITLDRGPDGLGFSIVGGYGSPHGDLPIYVKTVFAK</sequence>
<feature type="domain" description="PDZ" evidence="20">
    <location>
        <begin position="1345"/>
        <end position="1428"/>
    </location>
</feature>
<evidence type="ECO:0000256" key="10">
    <source>
        <dbReference type="ARBA" id="ARBA00022949"/>
    </source>
</evidence>
<feature type="compositionally biased region" description="Low complexity" evidence="19">
    <location>
        <begin position="1564"/>
        <end position="1574"/>
    </location>
</feature>
<feature type="domain" description="L27" evidence="21">
    <location>
        <begin position="1"/>
        <end position="57"/>
    </location>
</feature>
<dbReference type="GO" id="GO:0005737">
    <property type="term" value="C:cytoplasm"/>
    <property type="evidence" value="ECO:0007669"/>
    <property type="project" value="TreeGrafter"/>
</dbReference>
<dbReference type="FunFam" id="2.30.42.10:FF:000070">
    <property type="entry name" value="Multiple PDZ domain protein"/>
    <property type="match status" value="1"/>
</dbReference>
<dbReference type="PANTHER" id="PTHR19964:SF10">
    <property type="entry name" value="MULTIPLE PDZ DOMAIN PROTEIN"/>
    <property type="match status" value="1"/>
</dbReference>
<dbReference type="Pfam" id="PF00595">
    <property type="entry name" value="PDZ"/>
    <property type="match status" value="12"/>
</dbReference>
<name>A0A087QSF8_APTFO</name>
<dbReference type="EMBL" id="KL225857">
    <property type="protein sequence ID" value="KFM04162.1"/>
    <property type="molecule type" value="Genomic_DNA"/>
</dbReference>
<dbReference type="CDD" id="cd06668">
    <property type="entry name" value="PDZ4_MUPP1-like"/>
    <property type="match status" value="1"/>
</dbReference>
<feature type="non-terminal residue" evidence="22">
    <location>
        <position position="1991"/>
    </location>
</feature>
<dbReference type="CDD" id="cd06673">
    <property type="entry name" value="PDZ10_MUPP1-PDZ8_PATJ-like"/>
    <property type="match status" value="1"/>
</dbReference>
<feature type="domain" description="PDZ" evidence="20">
    <location>
        <begin position="373"/>
        <end position="459"/>
    </location>
</feature>
<proteinExistence type="predicted"/>
<feature type="domain" description="PDZ" evidence="20">
    <location>
        <begin position="255"/>
        <end position="335"/>
    </location>
</feature>
<evidence type="ECO:0000256" key="4">
    <source>
        <dbReference type="ARBA" id="ARBA00022427"/>
    </source>
</evidence>
<dbReference type="CDD" id="cd10817">
    <property type="entry name" value="PDZ9_MUPP1-like"/>
    <property type="match status" value="1"/>
</dbReference>
<evidence type="ECO:0000259" key="21">
    <source>
        <dbReference type="PROSITE" id="PS51022"/>
    </source>
</evidence>
<dbReference type="Proteomes" id="UP000053286">
    <property type="component" value="Unassembled WGS sequence"/>
</dbReference>
<dbReference type="SUPFAM" id="SSF101288">
    <property type="entry name" value="L27 domain"/>
    <property type="match status" value="1"/>
</dbReference>
<evidence type="ECO:0000256" key="16">
    <source>
        <dbReference type="ARBA" id="ARBA00057502"/>
    </source>
</evidence>
<dbReference type="CDD" id="cd06672">
    <property type="entry name" value="PDZ8_MUPP1-PDZ7_PATJ-PDZ2_INAD-like"/>
    <property type="match status" value="1"/>
</dbReference>
<organism evidence="22 23">
    <name type="scientific">Aptenodytes forsteri</name>
    <name type="common">Emperor penguin</name>
    <dbReference type="NCBI Taxonomy" id="9233"/>
    <lineage>
        <taxon>Eukaryota</taxon>
        <taxon>Metazoa</taxon>
        <taxon>Chordata</taxon>
        <taxon>Craniata</taxon>
        <taxon>Vertebrata</taxon>
        <taxon>Euteleostomi</taxon>
        <taxon>Archelosauria</taxon>
        <taxon>Archosauria</taxon>
        <taxon>Dinosauria</taxon>
        <taxon>Saurischia</taxon>
        <taxon>Theropoda</taxon>
        <taxon>Coelurosauria</taxon>
        <taxon>Aves</taxon>
        <taxon>Neognathae</taxon>
        <taxon>Neoaves</taxon>
        <taxon>Aequornithes</taxon>
        <taxon>Sphenisciformes</taxon>
        <taxon>Spheniscidae</taxon>
        <taxon>Aptenodytes</taxon>
    </lineage>
</organism>
<keyword evidence="7" id="KW-0597">Phosphoprotein</keyword>
<keyword evidence="5" id="KW-1003">Cell membrane</keyword>
<dbReference type="GO" id="GO:0030425">
    <property type="term" value="C:dendrite"/>
    <property type="evidence" value="ECO:0007669"/>
    <property type="project" value="UniProtKB-SubCell"/>
</dbReference>
<dbReference type="SUPFAM" id="SSF50156">
    <property type="entry name" value="PDZ domain-like"/>
    <property type="match status" value="13"/>
</dbReference>
<keyword evidence="9" id="KW-0677">Repeat</keyword>
<dbReference type="FunFam" id="2.30.42.10:FF:000089">
    <property type="entry name" value="multiple PDZ domain protein isoform X1"/>
    <property type="match status" value="1"/>
</dbReference>
<feature type="domain" description="PDZ" evidence="20">
    <location>
        <begin position="1145"/>
        <end position="1233"/>
    </location>
</feature>
<dbReference type="Pfam" id="PF16667">
    <property type="entry name" value="MPDZ_u10"/>
    <property type="match status" value="1"/>
</dbReference>